<dbReference type="Proteomes" id="UP000193387">
    <property type="component" value="Unassembled WGS sequence"/>
</dbReference>
<dbReference type="InterPro" id="IPR002701">
    <property type="entry name" value="CM_II_prokaryot"/>
</dbReference>
<sequence>MLTTAPAPHARADISPLTPLVDAAAQRLQTADPVAAVKWHTHGAVEDPGRVRDELSELSAAAAAQHLDPGYVTRLFGDQIDATEAIEYGLFAEWKLNPAAVPAAPPDLSTSRSAIDRLNRTMLAQIAADRDALHAPACAAQLDAARGEVVAERGLDGLHERALQAATRSYCEG</sequence>
<dbReference type="AlphaFoldDB" id="A0AAJ3NN27"/>
<feature type="domain" description="Chorismate mutase" evidence="6">
    <location>
        <begin position="1"/>
        <end position="91"/>
    </location>
</feature>
<dbReference type="NCBIfam" id="TIGR01806">
    <property type="entry name" value="CM_mono2"/>
    <property type="match status" value="1"/>
</dbReference>
<dbReference type="EMBL" id="LQPR01000049">
    <property type="protein sequence ID" value="ORW69169.1"/>
    <property type="molecule type" value="Genomic_DNA"/>
</dbReference>
<dbReference type="PANTHER" id="PTHR38041:SF2">
    <property type="entry name" value="SECRETED CHORISMATE MUTASE"/>
    <property type="match status" value="1"/>
</dbReference>
<protein>
    <recommendedName>
        <fullName evidence="2 5">Chorismate mutase</fullName>
        <ecNumber evidence="2 5">5.4.99.5</ecNumber>
    </recommendedName>
</protein>
<dbReference type="InterPro" id="IPR036263">
    <property type="entry name" value="Chorismate_II_sf"/>
</dbReference>
<dbReference type="NCBIfam" id="NF006741">
    <property type="entry name" value="PRK09269.1"/>
    <property type="match status" value="1"/>
</dbReference>
<comment type="catalytic activity">
    <reaction evidence="5">
        <text>chorismate = prephenate</text>
        <dbReference type="Rhea" id="RHEA:13897"/>
        <dbReference type="ChEBI" id="CHEBI:29748"/>
        <dbReference type="ChEBI" id="CHEBI:29934"/>
        <dbReference type="EC" id="5.4.99.5"/>
    </reaction>
</comment>
<reference evidence="7 8" key="1">
    <citation type="submission" date="2016-01" db="EMBL/GenBank/DDBJ databases">
        <title>The new phylogeny of the genus Mycobacterium.</title>
        <authorList>
            <person name="Tarcisio F."/>
            <person name="Conor M."/>
            <person name="Antonella G."/>
            <person name="Elisabetta G."/>
            <person name="Giulia F.S."/>
            <person name="Sara T."/>
            <person name="Anna F."/>
            <person name="Clotilde B."/>
            <person name="Roberto B."/>
            <person name="Veronica D.S."/>
            <person name="Fabio R."/>
            <person name="Monica P."/>
            <person name="Olivier J."/>
            <person name="Enrico T."/>
            <person name="Nicola S."/>
        </authorList>
    </citation>
    <scope>NUCLEOTIDE SEQUENCE [LARGE SCALE GENOMIC DNA]</scope>
    <source>
        <strain evidence="7 8">DSM 44616</strain>
    </source>
</reference>
<comment type="function">
    <text evidence="5">Catalyzes the Claisen rearrangement of chorismate to prephenate.</text>
</comment>
<dbReference type="GO" id="GO:0004106">
    <property type="term" value="F:chorismate mutase activity"/>
    <property type="evidence" value="ECO:0007669"/>
    <property type="project" value="UniProtKB-EC"/>
</dbReference>
<evidence type="ECO:0000313" key="7">
    <source>
        <dbReference type="EMBL" id="ORW69169.1"/>
    </source>
</evidence>
<evidence type="ECO:0000256" key="4">
    <source>
        <dbReference type="ARBA" id="ARBA00023235"/>
    </source>
</evidence>
<dbReference type="GO" id="GO:0046417">
    <property type="term" value="P:chorismate metabolic process"/>
    <property type="evidence" value="ECO:0007669"/>
    <property type="project" value="InterPro"/>
</dbReference>
<dbReference type="InterPro" id="IPR051331">
    <property type="entry name" value="Chorismate_mutase-related"/>
</dbReference>
<gene>
    <name evidence="7" type="ORF">AWC23_19540</name>
</gene>
<evidence type="ECO:0000256" key="5">
    <source>
        <dbReference type="PIRNR" id="PIRNR026640"/>
    </source>
</evidence>
<comment type="pathway">
    <text evidence="1 5">Metabolic intermediate biosynthesis; prephenate biosynthesis; prephenate from chorismate: step 1/1.</text>
</comment>
<evidence type="ECO:0000256" key="3">
    <source>
        <dbReference type="ARBA" id="ARBA00022729"/>
    </source>
</evidence>
<organism evidence="7 8">
    <name type="scientific">Mycobacterium saskatchewanense</name>
    <dbReference type="NCBI Taxonomy" id="220927"/>
    <lineage>
        <taxon>Bacteria</taxon>
        <taxon>Bacillati</taxon>
        <taxon>Actinomycetota</taxon>
        <taxon>Actinomycetes</taxon>
        <taxon>Mycobacteriales</taxon>
        <taxon>Mycobacteriaceae</taxon>
        <taxon>Mycobacterium</taxon>
        <taxon>Mycobacterium simiae complex</taxon>
    </lineage>
</organism>
<evidence type="ECO:0000313" key="8">
    <source>
        <dbReference type="Proteomes" id="UP000193387"/>
    </source>
</evidence>
<evidence type="ECO:0000256" key="1">
    <source>
        <dbReference type="ARBA" id="ARBA00004817"/>
    </source>
</evidence>
<name>A0AAJ3NN27_9MYCO</name>
<dbReference type="PROSITE" id="PS51168">
    <property type="entry name" value="CHORISMATE_MUT_2"/>
    <property type="match status" value="1"/>
</dbReference>
<keyword evidence="4 5" id="KW-0413">Isomerase</keyword>
<proteinExistence type="predicted"/>
<evidence type="ECO:0000256" key="2">
    <source>
        <dbReference type="ARBA" id="ARBA00012404"/>
    </source>
</evidence>
<dbReference type="InterPro" id="IPR036979">
    <property type="entry name" value="CM_dom_sf"/>
</dbReference>
<accession>A0AAJ3NN27</accession>
<dbReference type="GO" id="GO:0009697">
    <property type="term" value="P:salicylic acid biosynthetic process"/>
    <property type="evidence" value="ECO:0007669"/>
    <property type="project" value="TreeGrafter"/>
</dbReference>
<dbReference type="SUPFAM" id="SSF48600">
    <property type="entry name" value="Chorismate mutase II"/>
    <property type="match status" value="1"/>
</dbReference>
<keyword evidence="3" id="KW-0732">Signal</keyword>
<comment type="caution">
    <text evidence="7">The sequence shown here is derived from an EMBL/GenBank/DDBJ whole genome shotgun (WGS) entry which is preliminary data.</text>
</comment>
<dbReference type="Gene3D" id="1.20.59.10">
    <property type="entry name" value="Chorismate mutase"/>
    <property type="match status" value="1"/>
</dbReference>
<dbReference type="PANTHER" id="PTHR38041">
    <property type="entry name" value="CHORISMATE MUTASE"/>
    <property type="match status" value="1"/>
</dbReference>
<dbReference type="InterPro" id="IPR008240">
    <property type="entry name" value="Chorismate_mutase_periplasmic"/>
</dbReference>
<dbReference type="PIRSF" id="PIRSF026640">
    <property type="entry name" value="Peripl_chor_mut"/>
    <property type="match status" value="1"/>
</dbReference>
<dbReference type="EC" id="5.4.99.5" evidence="2 5"/>
<evidence type="ECO:0000259" key="6">
    <source>
        <dbReference type="PROSITE" id="PS51168"/>
    </source>
</evidence>
<keyword evidence="8" id="KW-1185">Reference proteome</keyword>
<dbReference type="Pfam" id="PF01817">
    <property type="entry name" value="CM_2"/>
    <property type="match status" value="1"/>
</dbReference>
<dbReference type="SMART" id="SM00830">
    <property type="entry name" value="CM_2"/>
    <property type="match status" value="1"/>
</dbReference>